<dbReference type="SUPFAM" id="SSF53800">
    <property type="entry name" value="Chelatase"/>
    <property type="match status" value="1"/>
</dbReference>
<organism evidence="3 4">
    <name type="scientific">Bacillus rhizoplanae</name>
    <dbReference type="NCBI Taxonomy" id="2880966"/>
    <lineage>
        <taxon>Bacteria</taxon>
        <taxon>Bacillati</taxon>
        <taxon>Bacillota</taxon>
        <taxon>Bacilli</taxon>
        <taxon>Bacillales</taxon>
        <taxon>Bacillaceae</taxon>
        <taxon>Bacillus</taxon>
    </lineage>
</organism>
<dbReference type="RefSeq" id="WP_230573942.1">
    <property type="nucleotide sequence ID" value="NZ_CAKJTI010000003.1"/>
</dbReference>
<evidence type="ECO:0000256" key="1">
    <source>
        <dbReference type="ARBA" id="ARBA00022723"/>
    </source>
</evidence>
<name>A0ABM8Y7I5_9BACI</name>
<dbReference type="EMBL" id="CAKJTI010000003">
    <property type="protein sequence ID" value="CAG9611679.1"/>
    <property type="molecule type" value="Genomic_DNA"/>
</dbReference>
<dbReference type="EC" id="4.99.1.4" evidence="3"/>
<evidence type="ECO:0000256" key="2">
    <source>
        <dbReference type="ARBA" id="ARBA00023239"/>
    </source>
</evidence>
<keyword evidence="2 3" id="KW-0456">Lyase</keyword>
<dbReference type="GO" id="GO:0051266">
    <property type="term" value="F:sirohydrochlorin ferrochelatase activity"/>
    <property type="evidence" value="ECO:0007669"/>
    <property type="project" value="UniProtKB-EC"/>
</dbReference>
<proteinExistence type="predicted"/>
<keyword evidence="4" id="KW-1185">Reference proteome</keyword>
<reference evidence="3 4" key="1">
    <citation type="submission" date="2021-10" db="EMBL/GenBank/DDBJ databases">
        <authorList>
            <person name="Criscuolo A."/>
        </authorList>
    </citation>
    <scope>NUCLEOTIDE SEQUENCE [LARGE SCALE GENOMIC DNA]</scope>
    <source>
        <strain evidence="4">CIP 111899</strain>
    </source>
</reference>
<dbReference type="PANTHER" id="PTHR33542:SF3">
    <property type="entry name" value="SIROHYDROCHLORIN FERROCHELATASE, CHLOROPLASTIC"/>
    <property type="match status" value="1"/>
</dbReference>
<dbReference type="PANTHER" id="PTHR33542">
    <property type="entry name" value="SIROHYDROCHLORIN FERROCHELATASE, CHLOROPLASTIC"/>
    <property type="match status" value="1"/>
</dbReference>
<dbReference type="Pfam" id="PF01903">
    <property type="entry name" value="CbiX"/>
    <property type="match status" value="2"/>
</dbReference>
<dbReference type="Gene3D" id="3.40.50.1400">
    <property type="match status" value="2"/>
</dbReference>
<accession>A0ABM8Y7I5</accession>
<dbReference type="InterPro" id="IPR002762">
    <property type="entry name" value="CbiX-like"/>
</dbReference>
<comment type="caution">
    <text evidence="3">The sequence shown here is derived from an EMBL/GenBank/DDBJ whole genome shotgun (WGS) entry which is preliminary data.</text>
</comment>
<evidence type="ECO:0000313" key="4">
    <source>
        <dbReference type="Proteomes" id="UP000789423"/>
    </source>
</evidence>
<dbReference type="CDD" id="cd03414">
    <property type="entry name" value="CbiX_SirB_C"/>
    <property type="match status" value="1"/>
</dbReference>
<keyword evidence="1" id="KW-0479">Metal-binding</keyword>
<evidence type="ECO:0000313" key="3">
    <source>
        <dbReference type="EMBL" id="CAG9611679.1"/>
    </source>
</evidence>
<protein>
    <submittedName>
        <fullName evidence="3">Sirohydrochlorin ferrochelatase</fullName>
        <ecNumber evidence="3">4.99.1.4</ecNumber>
    </submittedName>
</protein>
<sequence length="252" mass="27993">MKAVLYICHGSRLQKACEEAAAFVTSCMERISAPIQEVSFLELASPSIAEGVTTCIQKGATEIVIVPVFLLAAVHVKKDIPEELERLQSQYPHVSFLYGNPFGVSRELVTAVLDGSGIKTIGKRVTLLLVARGSSDEETLRDVRDIATLFETADEVAEVEVCYLAAAKPQFEEKLHELVQTTNAPIVILPYLLFTGLLMKRIEKAVRKNNHSHIVLCPYLSKNQAFQDMLIKCTEEMIREDVYVPINSANKE</sequence>
<dbReference type="Proteomes" id="UP000789423">
    <property type="component" value="Unassembled WGS sequence"/>
</dbReference>
<dbReference type="InterPro" id="IPR050963">
    <property type="entry name" value="Sirohydro_Cobaltochel/CbiX"/>
</dbReference>
<dbReference type="CDD" id="cd03416">
    <property type="entry name" value="CbiX_SirB_N"/>
    <property type="match status" value="1"/>
</dbReference>
<gene>
    <name evidence="3" type="primary">sirB_2</name>
    <name evidence="3" type="ORF">BACCIP111899_00851</name>
</gene>